<feature type="transmembrane region" description="Helical" evidence="4">
    <location>
        <begin position="12"/>
        <end position="38"/>
    </location>
</feature>
<evidence type="ECO:0000256" key="4">
    <source>
        <dbReference type="SAM" id="Phobius"/>
    </source>
</evidence>
<feature type="transmembrane region" description="Helical" evidence="4">
    <location>
        <begin position="329"/>
        <end position="349"/>
    </location>
</feature>
<reference evidence="6 7" key="1">
    <citation type="journal article" date="2001" name="J. Bacteriol.">
        <title>Genome sequence and comparative analysis of the solvent-producing bacterium Clostridium acetobutylicum.</title>
        <authorList>
            <person name="Nolling J."/>
            <person name="Breton G."/>
            <person name="Omelchenko M.V."/>
            <person name="Makarova K.S."/>
            <person name="Zeng Q."/>
            <person name="Gibson R."/>
            <person name="Lee H.M."/>
            <person name="Dubois J."/>
            <person name="Qiu D."/>
            <person name="Hitti J."/>
            <person name="Wolf Y.I."/>
            <person name="Tatusov R.L."/>
            <person name="Sabathe F."/>
            <person name="Doucette-Stamm L."/>
            <person name="Soucaille P."/>
            <person name="Daly M.J."/>
            <person name="Bennett G.N."/>
            <person name="Koonin E.V."/>
            <person name="Smith D.R."/>
        </authorList>
    </citation>
    <scope>NUCLEOTIDE SEQUENCE [LARGE SCALE GENOMIC DNA]</scope>
    <source>
        <strain evidence="7">ATCC 824 / DSM 792 / JCM 1419 / LMG 5710 / VKM B-1787</strain>
    </source>
</reference>
<evidence type="ECO:0000256" key="2">
    <source>
        <dbReference type="ARBA" id="ARBA00022676"/>
    </source>
</evidence>
<dbReference type="GeneID" id="44999058"/>
<evidence type="ECO:0000259" key="5">
    <source>
        <dbReference type="Pfam" id="PF00535"/>
    </source>
</evidence>
<feature type="transmembrane region" description="Helical" evidence="4">
    <location>
        <begin position="387"/>
        <end position="406"/>
    </location>
</feature>
<dbReference type="InterPro" id="IPR001173">
    <property type="entry name" value="Glyco_trans_2-like"/>
</dbReference>
<keyword evidence="4" id="KW-1133">Transmembrane helix</keyword>
<dbReference type="InterPro" id="IPR017542">
    <property type="entry name" value="XrtG-assoc_glycosyltfrase"/>
</dbReference>
<dbReference type="PIR" id="G97218">
    <property type="entry name" value="G97218"/>
</dbReference>
<sequence length="456" mass="53456">MEMMLGKTYREMVFWMAWIIIPFLMEIVPALGGFIILLRKRLSIKDKAFSGKLPQITIIVPVYNSEDTLKGCIESIYNSDYPSEFIDVMLVDNQSSDNSFKIFTRCQKEFDGLSLRYMNSKQGKSKALNMALFNSSGKYIIHIDSDGKLHKDAIKNMVTRFEGNPHVHCMTGVILTDKELIEKTKGSFFKLLRKCEFFEYAQAFLAGRNFESEVGSIYTLSGAFSAFRKSTILKTQLYNSETVSEDTQITFQVKKLLNQKVYLCENALFFVDPIEGFNKLYTQRQRWQRGELEVSHMFLRDGLKFGKGFVSDFMVRTLMYDHTFAFPRMIWYFALIFLVFMNYPIYLVVGSVAVIYLLYSLSAFLFYLNVISYLKKYKEVRSYYAKKFYLIFLMPMYNFGVFWIRFCGIINSIQLQGNWKTLNLTDEWRNFLGVFKRDFSVVFKVLNKLRQVVNNE</sequence>
<evidence type="ECO:0000256" key="1">
    <source>
        <dbReference type="ARBA" id="ARBA00006739"/>
    </source>
</evidence>
<feature type="domain" description="Glycosyltransferase 2-like" evidence="5">
    <location>
        <begin position="57"/>
        <end position="228"/>
    </location>
</feature>
<organism evidence="6 7">
    <name type="scientific">Clostridium acetobutylicum (strain ATCC 824 / DSM 792 / JCM 1419 / IAM 19013 / LMG 5710 / NBRC 13948 / NRRL B-527 / VKM B-1787 / 2291 / W)</name>
    <dbReference type="NCBI Taxonomy" id="272562"/>
    <lineage>
        <taxon>Bacteria</taxon>
        <taxon>Bacillati</taxon>
        <taxon>Bacillota</taxon>
        <taxon>Clostridia</taxon>
        <taxon>Eubacteriales</taxon>
        <taxon>Clostridiaceae</taxon>
        <taxon>Clostridium</taxon>
    </lineage>
</organism>
<dbReference type="PANTHER" id="PTHR43630">
    <property type="entry name" value="POLY-BETA-1,6-N-ACETYL-D-GLUCOSAMINE SYNTHASE"/>
    <property type="match status" value="1"/>
</dbReference>
<dbReference type="EMBL" id="AE001437">
    <property type="protein sequence ID" value="AAK80538.1"/>
    <property type="molecule type" value="Genomic_DNA"/>
</dbReference>
<dbReference type="InterPro" id="IPR029044">
    <property type="entry name" value="Nucleotide-diphossugar_trans"/>
</dbReference>
<proteinExistence type="inferred from homology"/>
<dbReference type="OrthoDB" id="9807778at2"/>
<keyword evidence="4" id="KW-0472">Membrane</keyword>
<accession>Q97FY5</accession>
<feature type="transmembrane region" description="Helical" evidence="4">
    <location>
        <begin position="355"/>
        <end position="375"/>
    </location>
</feature>
<dbReference type="RefSeq" id="WP_010965879.1">
    <property type="nucleotide sequence ID" value="NC_003030.1"/>
</dbReference>
<dbReference type="PANTHER" id="PTHR43630:SF1">
    <property type="entry name" value="POLY-BETA-1,6-N-ACETYL-D-GLUCOSAMINE SYNTHASE"/>
    <property type="match status" value="1"/>
</dbReference>
<evidence type="ECO:0000256" key="3">
    <source>
        <dbReference type="ARBA" id="ARBA00022679"/>
    </source>
</evidence>
<gene>
    <name evidence="6" type="ordered locus">CA_C2589</name>
</gene>
<dbReference type="NCBIfam" id="TIGR03111">
    <property type="entry name" value="glyc2_xrt_Gpos1"/>
    <property type="match status" value="1"/>
</dbReference>
<keyword evidence="7" id="KW-1185">Reference proteome</keyword>
<keyword evidence="4" id="KW-0812">Transmembrane</keyword>
<dbReference type="AlphaFoldDB" id="Q97FY5"/>
<keyword evidence="2" id="KW-0328">Glycosyltransferase</keyword>
<dbReference type="HOGENOM" id="CLU_603805_0_0_9"/>
<comment type="similarity">
    <text evidence="1">Belongs to the glycosyltransferase 2 family.</text>
</comment>
<dbReference type="eggNOG" id="COG1215">
    <property type="taxonomic scope" value="Bacteria"/>
</dbReference>
<dbReference type="CDD" id="cd06423">
    <property type="entry name" value="CESA_like"/>
    <property type="match status" value="1"/>
</dbReference>
<dbReference type="Pfam" id="PF00535">
    <property type="entry name" value="Glycos_transf_2"/>
    <property type="match status" value="1"/>
</dbReference>
<dbReference type="SUPFAM" id="SSF53448">
    <property type="entry name" value="Nucleotide-diphospho-sugar transferases"/>
    <property type="match status" value="1"/>
</dbReference>
<dbReference type="Proteomes" id="UP000000814">
    <property type="component" value="Chromosome"/>
</dbReference>
<dbReference type="CAZy" id="GT2">
    <property type="family name" value="Glycosyltransferase Family 2"/>
</dbReference>
<dbReference type="Gene3D" id="3.90.550.10">
    <property type="entry name" value="Spore Coat Polysaccharide Biosynthesis Protein SpsA, Chain A"/>
    <property type="match status" value="1"/>
</dbReference>
<dbReference type="PATRIC" id="fig|272562.8.peg.2778"/>
<protein>
    <submittedName>
        <fullName evidence="6">Glycosyltransferase</fullName>
    </submittedName>
</protein>
<dbReference type="STRING" id="272562.CA_C2589"/>
<dbReference type="GO" id="GO:0016757">
    <property type="term" value="F:glycosyltransferase activity"/>
    <property type="evidence" value="ECO:0007669"/>
    <property type="project" value="UniProtKB-KW"/>
</dbReference>
<evidence type="ECO:0000313" key="6">
    <source>
        <dbReference type="EMBL" id="AAK80538.1"/>
    </source>
</evidence>
<keyword evidence="3" id="KW-0808">Transferase</keyword>
<name>Q97FY5_CLOAB</name>
<dbReference type="KEGG" id="cac:CA_C2589"/>
<evidence type="ECO:0000313" key="7">
    <source>
        <dbReference type="Proteomes" id="UP000000814"/>
    </source>
</evidence>